<keyword evidence="2" id="KW-0964">Secreted</keyword>
<dbReference type="Pfam" id="PF00353">
    <property type="entry name" value="HemolysinCabind"/>
    <property type="match status" value="15"/>
</dbReference>
<dbReference type="PRINTS" id="PR00313">
    <property type="entry name" value="CABNDNGRPT"/>
</dbReference>
<dbReference type="PANTHER" id="PTHR38340:SF1">
    <property type="entry name" value="S-LAYER PROTEIN"/>
    <property type="match status" value="1"/>
</dbReference>
<feature type="compositionally biased region" description="Basic and acidic residues" evidence="3">
    <location>
        <begin position="2177"/>
        <end position="2192"/>
    </location>
</feature>
<dbReference type="SUPFAM" id="SSF63446">
    <property type="entry name" value="Type I dockerin domain"/>
    <property type="match status" value="1"/>
</dbReference>
<dbReference type="PANTHER" id="PTHR38340">
    <property type="entry name" value="S-LAYER PROTEIN"/>
    <property type="match status" value="1"/>
</dbReference>
<dbReference type="OrthoDB" id="223467at2"/>
<feature type="compositionally biased region" description="Basic and acidic residues" evidence="3">
    <location>
        <begin position="2213"/>
        <end position="2224"/>
    </location>
</feature>
<reference evidence="4 5" key="1">
    <citation type="submission" date="2019-02" db="EMBL/GenBank/DDBJ databases">
        <title>Deep-cultivation of Planctomycetes and their phenomic and genomic characterization uncovers novel biology.</title>
        <authorList>
            <person name="Wiegand S."/>
            <person name="Jogler M."/>
            <person name="Boedeker C."/>
            <person name="Pinto D."/>
            <person name="Vollmers J."/>
            <person name="Rivas-Marin E."/>
            <person name="Kohn T."/>
            <person name="Peeters S.H."/>
            <person name="Heuer A."/>
            <person name="Rast P."/>
            <person name="Oberbeckmann S."/>
            <person name="Bunk B."/>
            <person name="Jeske O."/>
            <person name="Meyerdierks A."/>
            <person name="Storesund J.E."/>
            <person name="Kallscheuer N."/>
            <person name="Luecker S."/>
            <person name="Lage O.M."/>
            <person name="Pohl T."/>
            <person name="Merkel B.J."/>
            <person name="Hornburger P."/>
            <person name="Mueller R.-W."/>
            <person name="Bruemmer F."/>
            <person name="Labrenz M."/>
            <person name="Spormann A.M."/>
            <person name="Op Den Camp H."/>
            <person name="Overmann J."/>
            <person name="Amann R."/>
            <person name="Jetten M.S.M."/>
            <person name="Mascher T."/>
            <person name="Medema M.H."/>
            <person name="Devos D.P."/>
            <person name="Kaster A.-K."/>
            <person name="Ovreas L."/>
            <person name="Rohde M."/>
            <person name="Galperin M.Y."/>
            <person name="Jogler C."/>
        </authorList>
    </citation>
    <scope>NUCLEOTIDE SEQUENCE [LARGE SCALE GENOMIC DNA]</scope>
    <source>
        <strain evidence="4 5">Poly59</strain>
    </source>
</reference>
<gene>
    <name evidence="4" type="primary">cya_1</name>
    <name evidence="4" type="ORF">Poly59_08190</name>
</gene>
<evidence type="ECO:0000256" key="2">
    <source>
        <dbReference type="ARBA" id="ARBA00022525"/>
    </source>
</evidence>
<dbReference type="SUPFAM" id="SSF51120">
    <property type="entry name" value="beta-Roll"/>
    <property type="match status" value="5"/>
</dbReference>
<accession>A0A5C6FBF7</accession>
<protein>
    <submittedName>
        <fullName evidence="4">Bifunctional hemolysin/adenylate cyclase</fullName>
    </submittedName>
</protein>
<dbReference type="GO" id="GO:0000272">
    <property type="term" value="P:polysaccharide catabolic process"/>
    <property type="evidence" value="ECO:0007669"/>
    <property type="project" value="InterPro"/>
</dbReference>
<dbReference type="Proteomes" id="UP000317977">
    <property type="component" value="Unassembled WGS sequence"/>
</dbReference>
<evidence type="ECO:0000256" key="1">
    <source>
        <dbReference type="ARBA" id="ARBA00004613"/>
    </source>
</evidence>
<feature type="region of interest" description="Disordered" evidence="3">
    <location>
        <begin position="2163"/>
        <end position="2267"/>
    </location>
</feature>
<dbReference type="GO" id="GO:0005576">
    <property type="term" value="C:extracellular region"/>
    <property type="evidence" value="ECO:0007669"/>
    <property type="project" value="UniProtKB-SubCell"/>
</dbReference>
<dbReference type="Gene3D" id="2.150.10.10">
    <property type="entry name" value="Serralysin-like metalloprotease, C-terminal"/>
    <property type="match status" value="9"/>
</dbReference>
<dbReference type="GO" id="GO:0004553">
    <property type="term" value="F:hydrolase activity, hydrolyzing O-glycosyl compounds"/>
    <property type="evidence" value="ECO:0007669"/>
    <property type="project" value="InterPro"/>
</dbReference>
<name>A0A5C6FBF7_9BACT</name>
<feature type="region of interest" description="Disordered" evidence="3">
    <location>
        <begin position="2090"/>
        <end position="2141"/>
    </location>
</feature>
<dbReference type="PROSITE" id="PS00330">
    <property type="entry name" value="HEMOLYSIN_CALCIUM"/>
    <property type="match status" value="7"/>
</dbReference>
<dbReference type="GO" id="GO:0005509">
    <property type="term" value="F:calcium ion binding"/>
    <property type="evidence" value="ECO:0007669"/>
    <property type="project" value="InterPro"/>
</dbReference>
<feature type="compositionally biased region" description="Gly residues" evidence="3">
    <location>
        <begin position="2237"/>
        <end position="2248"/>
    </location>
</feature>
<proteinExistence type="predicted"/>
<evidence type="ECO:0000313" key="4">
    <source>
        <dbReference type="EMBL" id="TWU57910.1"/>
    </source>
</evidence>
<dbReference type="RefSeq" id="WP_146532723.1">
    <property type="nucleotide sequence ID" value="NZ_SJPX01000001.1"/>
</dbReference>
<dbReference type="InterPro" id="IPR001343">
    <property type="entry name" value="Hemolysn_Ca-bd"/>
</dbReference>
<dbReference type="Pfam" id="PF00404">
    <property type="entry name" value="Dockerin_1"/>
    <property type="match status" value="1"/>
</dbReference>
<dbReference type="InterPro" id="IPR018511">
    <property type="entry name" value="Hemolysin-typ_Ca-bd_CS"/>
</dbReference>
<dbReference type="InterPro" id="IPR036439">
    <property type="entry name" value="Dockerin_dom_sf"/>
</dbReference>
<evidence type="ECO:0000256" key="3">
    <source>
        <dbReference type="SAM" id="MobiDB-lite"/>
    </source>
</evidence>
<keyword evidence="5" id="KW-1185">Reference proteome</keyword>
<organism evidence="4 5">
    <name type="scientific">Rubripirellula reticaptiva</name>
    <dbReference type="NCBI Taxonomy" id="2528013"/>
    <lineage>
        <taxon>Bacteria</taxon>
        <taxon>Pseudomonadati</taxon>
        <taxon>Planctomycetota</taxon>
        <taxon>Planctomycetia</taxon>
        <taxon>Pirellulales</taxon>
        <taxon>Pirellulaceae</taxon>
        <taxon>Rubripirellula</taxon>
    </lineage>
</organism>
<evidence type="ECO:0000313" key="5">
    <source>
        <dbReference type="Proteomes" id="UP000317977"/>
    </source>
</evidence>
<feature type="region of interest" description="Disordered" evidence="3">
    <location>
        <begin position="2004"/>
        <end position="2078"/>
    </location>
</feature>
<comment type="caution">
    <text evidence="4">The sequence shown here is derived from an EMBL/GenBank/DDBJ whole genome shotgun (WGS) entry which is preliminary data.</text>
</comment>
<dbReference type="InterPro" id="IPR011049">
    <property type="entry name" value="Serralysin-like_metalloprot_C"/>
</dbReference>
<comment type="subcellular location">
    <subcellularLocation>
        <location evidence="1">Secreted</location>
    </subcellularLocation>
</comment>
<feature type="compositionally biased region" description="Acidic residues" evidence="3">
    <location>
        <begin position="2031"/>
        <end position="2050"/>
    </location>
</feature>
<dbReference type="InterPro" id="IPR002105">
    <property type="entry name" value="Dockerin_1_rpt"/>
</dbReference>
<sequence>MRKPRKQAASSKRRHLFERLEDRRLLAGDFRAGSLSSQESDLLFKGLDNVAQFAGLVAGDGVLNQPISMLQSDGASVSLGQIADPQVVFVENVLTPLQANWQSLQPRDRTSTKLIELLETTPGLTADGGLVGGGLFVTGDEWCFDLRYEKSFGSTVLVNNLGDDAEALEITVSSPAEILVAGRVIYDFTFGIDLTAGLSDEQAFFVRDASIAVNADVDDNDASIDLLVGYLGSDDSSLDIDLQSKVLIEFVDVDPDPLNNVTLSELNGYGAAAANVRTIEDQFTANITVTATLGDWTADDAVFLTFAGTSFDRDSVTLETQGLEQLAPFLATDATESVTGLFQFAQWISDFQASGALSVEVPLMRNVNLSDLFDFGNRLSQRAESLVDAETQEVTFDSIQAFATLFGATATFDPATSQLSFPIAQTFAPTTLEKKIQFASPDSPLSFLKSDSVVTTDINSSISFDWVIDLSDAEAMVAQKYAVKDLRITTDTSANPTTLAGDGVFGAFGFDFAEGTFSSTSGFVADILDPTTGNDQVSILNLYAGLGDHNAYFDDGLRVTGQTDFAIGGLSIQDELFTLPTITTMSVSQFSSSLPRDPNVVTAGSDMLDRLRDLTMQDVYDAIDDAFDAVIDIGLRPVKVIETVPVKIEQIIDTGLQAAGREGISEIYAKIDELAGEAAKIQLLTDNAIDDVWDDFSDVADAAIDLTVDATNGVIDIAVSIENAAKDVAIDLIVDTAKVAVDTLQWIAGGSPSSAIISNTMNIDLRLVLDEVATTEAHISDTSGFQFEIFIDDEAPDVEGSLGVLGITLEDGSIVIADNANSPDPDSPATFHVCLQESPDANGYLIAEADDAGIEVVSQGQLKVDYQVRQTASTTPQPQRMTFRVSELDDETGSIQITDMPDFIGMIDGLDLTDELAGLPSPLVGGLGSLADALDIGVFGLDLPLIGNALTGPANKVRELQQKLKVAFDDLTSFDLNAMQCAIAEALGVNCNLADTVVRFVTDDEDDITFRIKVEEVIAQQTINLDSNLGWDALGADLNTEFVIEGNYELDLTFGINRNEVYLRTDNEVINVGIDVTMERLSNDHNFEGRLGVLNVGLDLVGVGGPDVDLADKEVKVGQAAKIFRVDFDVDLIEPSGDDRLTMGEALAAFGSPNNVINFDTSIPNQGTRLTGGTGAKAGDVVTFALTTESSLPGTQWMPSVVGKFSMGWHFDGSNITGQAPTIKYEDVGIDLNEFFGGVVGNFLDHFGFFLDPAKPVVDALTEPIKIFQDMVDAIDPSGSAMLELSILDLADLYARSIPVDNGFKDHLQKLITFIDALDVLIDLRESTNGLNGEILYVGDVSLVRTAEGASQEIYDIANEVAEANGILDFLEVNSLYEAVTKAISATDENAAKAESEGVRFPVLEHPTSILGWLLGFNQTELITYEMPSVDVTIPLALLIPIPGIEVGLVGSINVTSDFRVGVDTLGLAEFAKSGRVADIAKGFYISDRENSDGTGEDIPQFTVTGTAALRGGVGLTFDLGDEISVGVGTGVNGGLRADINFDFIDNDNDGKIRGDDFSSPQSCMVISGGIEAFAEADVKVGFAKKVFPIASEPLVEPLNHEITCGGSVIGASLLARVTNETLFLLAGDLAIERSVMPTATNEAFTVRQGATENLVVVEAFGVTQVIDTDITPVTSIYVDAGDDFDVITIDESVTIPARIIGGSGTNHLTGGGGDDTIIGGNENDVIHGGGGADTITTGNGLNYVYGGPGRDTITGGDDIDVIEGEDGNDTIHGGKGDDVIHGGNGTDVLSGEAGFDYISGGNGFDTISGGADDDELFGDNGDDTIDGDDGDDYIEGGNGLDTIHGNDGIDTIFGGPDDDTINGNAGNDLLDGGDGDDTISGGSGLNTIWGRAGDDSLAGGSEKDIIRGGTGDDTIVGYLGDDELYGEADDDSIYGYSLLDFTLTDGQTDKDFIDGGAGNDKLFGGADDDLMLGGNGFDDIHGGAGDDDLDGGEDADEIFGELGDDTIDGGNGNDTIQGNEGDDLVRGGDGDDTIEGNDGDDTIYGDADDDVIRGGLGNDFADGGTGRDSISGNEGNDALFGNSGFDRIEGNDGDDEVSGNRGDDLIYGDNGKDYVEGGDGNDTIRGGNDNDDLNGGPGDDLILGHYGDDTIRGDEGNDVLKGYFGRDTIEGGPGNDRIDGQQDSDTLRGGDGDDIIEGGPADDRLEGDDGNDQLHGDDGRDELFGGNDDDYLWAGQGVGNLLDGGPGDDTIIGSDEGRDDPDPSDTRYFGDVIFGGLGNDNISGLGGSDVIDGGEGNDTINGGNHADIITGGPEDLKDIDDDDQVLGGLGDDTITGGSGTDDLRGGEGINLIDGNLVAYNPLDPDPVPSFAMNVGDEVAGDWEQLSGSATITGPAKLEGGLTRVGGIEQAIYTDEDGVYVAWVDFRNGNSEIYVARHLYGTGVWQEIGGSASGGGISNDSEQSRRPTITKLGDDIMVAWTKIDGNDFRNIETAFVAERTFYRKSTATRAVGDHAELMRYGEFSVLLGWINTPIDEPSRVQIDQYSRVDCFDDYISTVTPSLPAVPSTLIDQEESVIQFDLAIIEDYLAIGVTLDQGEERAIKISFADKLRVFNQTTLCGGGPAMLVPSPHFGLMTDAGYFDEDDSHDVSVAVRIDDSQGTGPLEREVRLGVQGMWARTSDREDQIEAHVYTVGDSAVPLWQEILQSSTGNATSLSDTVGYTSLPTMVQDDESIYAAYFDDSVHQDGSSLGRIYYVTDQLGDVISTVEEGTPTGAGISETGGAIKDLTIGKDEGNVVVAWTELRSGQPQIFLRTDLQDYHVDPTPYQNKRNRFDVNDDGEVTALDALQIINEISRRGLGTLPRGLRPIRFIDANGDNEVTALDALQIINRLGVRSSESEQLARRLGLTTNLDKDDESFVYDAAIIQLF</sequence>
<dbReference type="InterPro" id="IPR050557">
    <property type="entry name" value="RTX_toxin/Mannuronan_C5-epim"/>
</dbReference>
<dbReference type="EMBL" id="SJPX01000001">
    <property type="protein sequence ID" value="TWU57910.1"/>
    <property type="molecule type" value="Genomic_DNA"/>
</dbReference>